<feature type="compositionally biased region" description="Basic and acidic residues" evidence="1">
    <location>
        <begin position="24"/>
        <end position="33"/>
    </location>
</feature>
<evidence type="ECO:0000256" key="1">
    <source>
        <dbReference type="SAM" id="MobiDB-lite"/>
    </source>
</evidence>
<feature type="region of interest" description="Disordered" evidence="1">
    <location>
        <begin position="1"/>
        <end position="33"/>
    </location>
</feature>
<comment type="caution">
    <text evidence="2">The sequence shown here is derived from an EMBL/GenBank/DDBJ whole genome shotgun (WGS) entry which is preliminary data.</text>
</comment>
<protein>
    <submittedName>
        <fullName evidence="2">Uncharacterized protein</fullName>
    </submittedName>
</protein>
<name>A0ABR3GCI2_9PEZI</name>
<keyword evidence="3" id="KW-1185">Reference proteome</keyword>
<feature type="compositionally biased region" description="Basic residues" evidence="1">
    <location>
        <begin position="1"/>
        <end position="16"/>
    </location>
</feature>
<dbReference type="EMBL" id="JBBBZM010000117">
    <property type="protein sequence ID" value="KAL0633681.1"/>
    <property type="molecule type" value="Genomic_DNA"/>
</dbReference>
<evidence type="ECO:0000313" key="3">
    <source>
        <dbReference type="Proteomes" id="UP001447188"/>
    </source>
</evidence>
<organism evidence="2 3">
    <name type="scientific">Discina gigas</name>
    <dbReference type="NCBI Taxonomy" id="1032678"/>
    <lineage>
        <taxon>Eukaryota</taxon>
        <taxon>Fungi</taxon>
        <taxon>Dikarya</taxon>
        <taxon>Ascomycota</taxon>
        <taxon>Pezizomycotina</taxon>
        <taxon>Pezizomycetes</taxon>
        <taxon>Pezizales</taxon>
        <taxon>Discinaceae</taxon>
        <taxon>Discina</taxon>
    </lineage>
</organism>
<reference evidence="2 3" key="1">
    <citation type="submission" date="2024-02" db="EMBL/GenBank/DDBJ databases">
        <title>Discinaceae phylogenomics.</title>
        <authorList>
            <person name="Dirks A.C."/>
            <person name="James T.Y."/>
        </authorList>
    </citation>
    <scope>NUCLEOTIDE SEQUENCE [LARGE SCALE GENOMIC DNA]</scope>
    <source>
        <strain evidence="2 3">ACD0624</strain>
    </source>
</reference>
<feature type="region of interest" description="Disordered" evidence="1">
    <location>
        <begin position="190"/>
        <end position="222"/>
    </location>
</feature>
<sequence length="491" mass="53510">MKKDSKKNRRSNRRASNRVNSPKAHLESLESSTEDKINELNRITNLLGGKLVIRDPEPVVPRDTIHTQKTKELHEMTPTPDFGGLAIREANPRAHTNSAPSGQNNSDMNRITGRHSGAQVSIHAPGSQDNNTFGSPIPLGFGDLTIRPARGPADTPGGRQKVNEMNCIPDRQQGREVMSRIIAQARQDPTDTINGRGESDADRNVPRPAVGESIDPVPIPQNTDTLVIDDARRAHFSAGMHELFARHTARQDAKRSAMRDAAGTAGAEIIDAQLNARDQTLHRQTSLRLSQVLAKFADKNEDRRSGNGLRRSGQTVAGRNAVPQDAIEALGTAIKNASLKKAVTGPQVPTESVETTTLKILNAALRSLGITGRHVTSYEGSRVTIRPGFVNTFTRFNSYPTAGFNYAEEEGSATNVDEEGSATDVDSDSQRIKNHELVAEYEAAIIEKEKGSIVPGYATAYNLKFPRIPEEESSSDSEVSNLVYKHNGKIM</sequence>
<dbReference type="Proteomes" id="UP001447188">
    <property type="component" value="Unassembled WGS sequence"/>
</dbReference>
<proteinExistence type="predicted"/>
<accession>A0ABR3GCI2</accession>
<evidence type="ECO:0000313" key="2">
    <source>
        <dbReference type="EMBL" id="KAL0633681.1"/>
    </source>
</evidence>
<gene>
    <name evidence="2" type="ORF">Q9L58_007404</name>
</gene>